<accession>A0AAW1HTN0</accession>
<dbReference type="AlphaFoldDB" id="A0AAW1HTN0"/>
<gene>
    <name evidence="2" type="ORF">QE152_g39696</name>
</gene>
<feature type="compositionally biased region" description="Basic and acidic residues" evidence="1">
    <location>
        <begin position="16"/>
        <end position="32"/>
    </location>
</feature>
<keyword evidence="3" id="KW-1185">Reference proteome</keyword>
<name>A0AAW1HTN0_POPJA</name>
<feature type="compositionally biased region" description="Polar residues" evidence="1">
    <location>
        <begin position="1"/>
        <end position="15"/>
    </location>
</feature>
<protein>
    <submittedName>
        <fullName evidence="2">Uncharacterized protein</fullName>
    </submittedName>
</protein>
<dbReference type="EMBL" id="JASPKY010000972">
    <property type="protein sequence ID" value="KAK9679815.1"/>
    <property type="molecule type" value="Genomic_DNA"/>
</dbReference>
<evidence type="ECO:0000313" key="2">
    <source>
        <dbReference type="EMBL" id="KAK9679815.1"/>
    </source>
</evidence>
<organism evidence="2 3">
    <name type="scientific">Popillia japonica</name>
    <name type="common">Japanese beetle</name>
    <dbReference type="NCBI Taxonomy" id="7064"/>
    <lineage>
        <taxon>Eukaryota</taxon>
        <taxon>Metazoa</taxon>
        <taxon>Ecdysozoa</taxon>
        <taxon>Arthropoda</taxon>
        <taxon>Hexapoda</taxon>
        <taxon>Insecta</taxon>
        <taxon>Pterygota</taxon>
        <taxon>Neoptera</taxon>
        <taxon>Endopterygota</taxon>
        <taxon>Coleoptera</taxon>
        <taxon>Polyphaga</taxon>
        <taxon>Scarabaeiformia</taxon>
        <taxon>Scarabaeidae</taxon>
        <taxon>Rutelinae</taxon>
        <taxon>Popillia</taxon>
    </lineage>
</organism>
<feature type="region of interest" description="Disordered" evidence="1">
    <location>
        <begin position="1"/>
        <end position="32"/>
    </location>
</feature>
<evidence type="ECO:0000256" key="1">
    <source>
        <dbReference type="SAM" id="MobiDB-lite"/>
    </source>
</evidence>
<sequence length="120" mass="13723">MSTKPATRLQRSTQGEIKDQKSQTETKSDLKRQMNNSYVSLKYEEKNADGSVNIKTCELPEIVRDLRNKLAEAESKIVTGAETNGTLSNKIEFLENKLRVSNITITKLNDMEHYQIKLNF</sequence>
<evidence type="ECO:0000313" key="3">
    <source>
        <dbReference type="Proteomes" id="UP001458880"/>
    </source>
</evidence>
<dbReference type="Proteomes" id="UP001458880">
    <property type="component" value="Unassembled WGS sequence"/>
</dbReference>
<reference evidence="2 3" key="1">
    <citation type="journal article" date="2024" name="BMC Genomics">
        <title>De novo assembly and annotation of Popillia japonica's genome with initial clues to its potential as an invasive pest.</title>
        <authorList>
            <person name="Cucini C."/>
            <person name="Boschi S."/>
            <person name="Funari R."/>
            <person name="Cardaioli E."/>
            <person name="Iannotti N."/>
            <person name="Marturano G."/>
            <person name="Paoli F."/>
            <person name="Bruttini M."/>
            <person name="Carapelli A."/>
            <person name="Frati F."/>
            <person name="Nardi F."/>
        </authorList>
    </citation>
    <scope>NUCLEOTIDE SEQUENCE [LARGE SCALE GENOMIC DNA]</scope>
    <source>
        <strain evidence="2">DMR45628</strain>
    </source>
</reference>
<comment type="caution">
    <text evidence="2">The sequence shown here is derived from an EMBL/GenBank/DDBJ whole genome shotgun (WGS) entry which is preliminary data.</text>
</comment>
<proteinExistence type="predicted"/>